<dbReference type="AlphaFoldDB" id="A0A151IZM7"/>
<reference evidence="2 3" key="1">
    <citation type="submission" date="2015-09" db="EMBL/GenBank/DDBJ databases">
        <title>Trachymyrmex cornetzi WGS genome.</title>
        <authorList>
            <person name="Nygaard S."/>
            <person name="Hu H."/>
            <person name="Boomsma J."/>
            <person name="Zhang G."/>
        </authorList>
    </citation>
    <scope>NUCLEOTIDE SEQUENCE [LARGE SCALE GENOMIC DNA]</scope>
    <source>
        <strain evidence="2">Tcor2-1</strain>
        <tissue evidence="2">Whole body</tissue>
    </source>
</reference>
<accession>A0A151IZM7</accession>
<evidence type="ECO:0000313" key="3">
    <source>
        <dbReference type="Proteomes" id="UP000078492"/>
    </source>
</evidence>
<feature type="region of interest" description="Disordered" evidence="1">
    <location>
        <begin position="425"/>
        <end position="503"/>
    </location>
</feature>
<dbReference type="EMBL" id="KQ980689">
    <property type="protein sequence ID" value="KYN14521.1"/>
    <property type="molecule type" value="Genomic_DNA"/>
</dbReference>
<feature type="compositionally biased region" description="Low complexity" evidence="1">
    <location>
        <begin position="111"/>
        <end position="136"/>
    </location>
</feature>
<organism evidence="2 3">
    <name type="scientific">Trachymyrmex cornetzi</name>
    <dbReference type="NCBI Taxonomy" id="471704"/>
    <lineage>
        <taxon>Eukaryota</taxon>
        <taxon>Metazoa</taxon>
        <taxon>Ecdysozoa</taxon>
        <taxon>Arthropoda</taxon>
        <taxon>Hexapoda</taxon>
        <taxon>Insecta</taxon>
        <taxon>Pterygota</taxon>
        <taxon>Neoptera</taxon>
        <taxon>Endopterygota</taxon>
        <taxon>Hymenoptera</taxon>
        <taxon>Apocrita</taxon>
        <taxon>Aculeata</taxon>
        <taxon>Formicoidea</taxon>
        <taxon>Formicidae</taxon>
        <taxon>Myrmicinae</taxon>
        <taxon>Trachymyrmex</taxon>
    </lineage>
</organism>
<dbReference type="Proteomes" id="UP000078492">
    <property type="component" value="Unassembled WGS sequence"/>
</dbReference>
<protein>
    <submittedName>
        <fullName evidence="2">Uncharacterized protein</fullName>
    </submittedName>
</protein>
<proteinExistence type="predicted"/>
<sequence length="540" mass="58139">LVMTDPQVHYIEYPLPPKVRCFKCAKCFGDEGVGKIKGEYSDLPYLSKHLKKYHPGDTISHRCSKCNYKSKGKYPLYYKDVKAHFIKCHVSLAVVAAGPSTRGSLVTAGPSTRSTTSSTTVRSKTVAKSAAPTTTTREARRSGEAATTRKSPRSATVSKPRVVSVEIVKLPNAAKPARAPSHPPQRTSPEAGGSRPSVEKIKCGEGALKKLSTNKDLPVSFRTQRATSVPVEDEEGTPFQPGGMGRLSLRRNWLTKPPPITTSSEGVVMRSGRSTSAPVEKNAMDARLSALDRPSSRMAGNLTSPIAEGLNNIMDQWRKTPPAMLPSLLPGGTQGSPSGSPGEKLISFSPATSLPTTLTTCTVTTTCGSSITSTGFTGGAGRKITPPSCLPQKNILPTIGEEKTSPSPINLGILKQLNGRRNVLTWTSPLIQPRPTTPEPERGQEERRQKGAASTTPIVEGDKQWGDQWTVSVGRRVRRQQKHDRSPSNSESPPTAGPSRSPRIAPLSALIATSTNQHDKCLSVSRMNDNRFVLLDTREV</sequence>
<feature type="compositionally biased region" description="Basic and acidic residues" evidence="1">
    <location>
        <begin position="439"/>
        <end position="449"/>
    </location>
</feature>
<name>A0A151IZM7_9HYME</name>
<gene>
    <name evidence="2" type="ORF">ALC57_13275</name>
</gene>
<feature type="non-terminal residue" evidence="2">
    <location>
        <position position="1"/>
    </location>
</feature>
<evidence type="ECO:0000256" key="1">
    <source>
        <dbReference type="SAM" id="MobiDB-lite"/>
    </source>
</evidence>
<feature type="region of interest" description="Disordered" evidence="1">
    <location>
        <begin position="224"/>
        <end position="279"/>
    </location>
</feature>
<evidence type="ECO:0000313" key="2">
    <source>
        <dbReference type="EMBL" id="KYN14521.1"/>
    </source>
</evidence>
<feature type="region of interest" description="Disordered" evidence="1">
    <location>
        <begin position="101"/>
        <end position="200"/>
    </location>
</feature>
<keyword evidence="3" id="KW-1185">Reference proteome</keyword>